<comment type="caution">
    <text evidence="2">The sequence shown here is derived from an EMBL/GenBank/DDBJ whole genome shotgun (WGS) entry which is preliminary data.</text>
</comment>
<accession>A0A7I9XL71</accession>
<organism evidence="2 3">
    <name type="scientific">Mycolicibacter senuensis</name>
    <dbReference type="NCBI Taxonomy" id="386913"/>
    <lineage>
        <taxon>Bacteria</taxon>
        <taxon>Bacillati</taxon>
        <taxon>Actinomycetota</taxon>
        <taxon>Actinomycetes</taxon>
        <taxon>Mycobacteriales</taxon>
        <taxon>Mycobacteriaceae</taxon>
        <taxon>Mycolicibacter</taxon>
    </lineage>
</organism>
<dbReference type="SUPFAM" id="SSF51445">
    <property type="entry name" value="(Trans)glycosidases"/>
    <property type="match status" value="1"/>
</dbReference>
<dbReference type="Gene3D" id="3.20.20.80">
    <property type="entry name" value="Glycosidases"/>
    <property type="match status" value="1"/>
</dbReference>
<dbReference type="PROSITE" id="PS51318">
    <property type="entry name" value="TAT"/>
    <property type="match status" value="1"/>
</dbReference>
<dbReference type="Pfam" id="PF08924">
    <property type="entry name" value="Rv2525c_GlyHyd-like"/>
    <property type="match status" value="1"/>
</dbReference>
<dbReference type="AlphaFoldDB" id="A0A7I9XL71"/>
<evidence type="ECO:0000259" key="1">
    <source>
        <dbReference type="Pfam" id="PF08924"/>
    </source>
</evidence>
<dbReference type="InterPro" id="IPR017853">
    <property type="entry name" value="GH"/>
</dbReference>
<gene>
    <name evidence="2" type="ORF">MSEN_19260</name>
</gene>
<dbReference type="InterPro" id="IPR019546">
    <property type="entry name" value="TAT_signal_bac_arc"/>
</dbReference>
<dbReference type="RefSeq" id="WP_085081548.1">
    <property type="nucleotide sequence ID" value="NZ_BLKV01000001.1"/>
</dbReference>
<protein>
    <recommendedName>
        <fullName evidence="1">Rv2525c-like glycoside hydrolase-like domain-containing protein</fullName>
    </recommendedName>
</protein>
<name>A0A7I9XL71_9MYCO</name>
<evidence type="ECO:0000313" key="2">
    <source>
        <dbReference type="EMBL" id="GFG70206.1"/>
    </source>
</evidence>
<keyword evidence="3" id="KW-1185">Reference proteome</keyword>
<evidence type="ECO:0000313" key="3">
    <source>
        <dbReference type="Proteomes" id="UP000465263"/>
    </source>
</evidence>
<dbReference type="InterPro" id="IPR015020">
    <property type="entry name" value="Rv2525c-like_Glyco_Hydro-like"/>
</dbReference>
<dbReference type="EMBL" id="BLKV01000001">
    <property type="protein sequence ID" value="GFG70206.1"/>
    <property type="molecule type" value="Genomic_DNA"/>
</dbReference>
<dbReference type="Proteomes" id="UP000465263">
    <property type="component" value="Unassembled WGS sequence"/>
</dbReference>
<dbReference type="NCBIfam" id="TIGR01409">
    <property type="entry name" value="TAT_signal_seq"/>
    <property type="match status" value="1"/>
</dbReference>
<sequence length="240" mass="25516">MLVSRRDVLKFAAAAPAAIGFGATASAVSATTARAEPLGILLDYSAGVLTAEEIRAAGAVGAIRYVSDRRPGADWMLGKPIQPAEAHDLHQNGLAIVSCYQYGKQATADWLGGQEAGVDHAQRGAHLHAAAGGPDDAPIYASIDDDPSYEQYTAQVAPYLRGWESVIGRQRTGVYANSKTIEWAVQDGLGSYFWQHNWGSPGGIAHPTANLHQVEVDARKVGDIGVDINQILTPRFGQWA</sequence>
<dbReference type="OrthoDB" id="4472230at2"/>
<reference evidence="2 3" key="1">
    <citation type="journal article" date="2019" name="Emerg. Microbes Infect.">
        <title>Comprehensive subspecies identification of 175 nontuberculous mycobacteria species based on 7547 genomic profiles.</title>
        <authorList>
            <person name="Matsumoto Y."/>
            <person name="Kinjo T."/>
            <person name="Motooka D."/>
            <person name="Nabeya D."/>
            <person name="Jung N."/>
            <person name="Uechi K."/>
            <person name="Horii T."/>
            <person name="Iida T."/>
            <person name="Fujita J."/>
            <person name="Nakamura S."/>
        </authorList>
    </citation>
    <scope>NUCLEOTIDE SEQUENCE [LARGE SCALE GENOMIC DNA]</scope>
    <source>
        <strain evidence="2 3">JCM 16017</strain>
    </source>
</reference>
<dbReference type="InterPro" id="IPR006311">
    <property type="entry name" value="TAT_signal"/>
</dbReference>
<proteinExistence type="predicted"/>
<feature type="domain" description="Rv2525c-like glycoside hydrolase-like" evidence="1">
    <location>
        <begin position="53"/>
        <end position="230"/>
    </location>
</feature>